<sequence length="127" mass="14666">MQEKHLYEYAVIRLVPKVEREEFLNVGIILFSKQSKYLKALFEVDEKRLAVFCEELDKDELCTNLDSFKKICEGSKNGGPIAQLDLASRFRWLTAVRSSIIQTSRPHPGMTSDLDKTLNRLFTELVL</sequence>
<evidence type="ECO:0000313" key="2">
    <source>
        <dbReference type="Proteomes" id="UP000199116"/>
    </source>
</evidence>
<organism evidence="1 2">
    <name type="scientific">Salegentibacter agarivorans</name>
    <dbReference type="NCBI Taxonomy" id="345907"/>
    <lineage>
        <taxon>Bacteria</taxon>
        <taxon>Pseudomonadati</taxon>
        <taxon>Bacteroidota</taxon>
        <taxon>Flavobacteriia</taxon>
        <taxon>Flavobacteriales</taxon>
        <taxon>Flavobacteriaceae</taxon>
        <taxon>Salegentibacter</taxon>
    </lineage>
</organism>
<dbReference type="InterPro" id="IPR021398">
    <property type="entry name" value="DUF3037"/>
</dbReference>
<evidence type="ECO:0008006" key="3">
    <source>
        <dbReference type="Google" id="ProtNLM"/>
    </source>
</evidence>
<reference evidence="2" key="1">
    <citation type="submission" date="2016-10" db="EMBL/GenBank/DDBJ databases">
        <authorList>
            <person name="Varghese N."/>
            <person name="Submissions S."/>
        </authorList>
    </citation>
    <scope>NUCLEOTIDE SEQUENCE [LARGE SCALE GENOMIC DNA]</scope>
    <source>
        <strain evidence="2">DSM 23515</strain>
    </source>
</reference>
<keyword evidence="2" id="KW-1185">Reference proteome</keyword>
<gene>
    <name evidence="1" type="ORF">SAMN04488033_101383</name>
</gene>
<accession>A0A1I2K2T5</accession>
<dbReference type="RefSeq" id="WP_075326614.1">
    <property type="nucleotide sequence ID" value="NZ_FOOH01000001.1"/>
</dbReference>
<dbReference type="EMBL" id="FOOH01000001">
    <property type="protein sequence ID" value="SFF60648.1"/>
    <property type="molecule type" value="Genomic_DNA"/>
</dbReference>
<dbReference type="AlphaFoldDB" id="A0A1I2K2T5"/>
<dbReference type="Proteomes" id="UP000199116">
    <property type="component" value="Unassembled WGS sequence"/>
</dbReference>
<proteinExistence type="predicted"/>
<name>A0A1I2K2T5_9FLAO</name>
<protein>
    <recommendedName>
        <fullName evidence="3">DUF3037 domain-containing protein</fullName>
    </recommendedName>
</protein>
<dbReference type="Pfam" id="PF11236">
    <property type="entry name" value="DUF3037"/>
    <property type="match status" value="1"/>
</dbReference>
<evidence type="ECO:0000313" key="1">
    <source>
        <dbReference type="EMBL" id="SFF60648.1"/>
    </source>
</evidence>